<keyword evidence="3" id="KW-1185">Reference proteome</keyword>
<proteinExistence type="predicted"/>
<dbReference type="AlphaFoldDB" id="A0A8H5BYJ5"/>
<evidence type="ECO:0000313" key="2">
    <source>
        <dbReference type="EMBL" id="KAF5331683.1"/>
    </source>
</evidence>
<sequence length="176" mass="20273">MSYYPAQGTSYAPQYGGQQAMYQNPGYVQTASYGVPASGVVYVPSSRSYSTGIYDHDDRHIRRHRSRRRSGRRSYERSYSYPSNYYSGVPVSQPGVVMTQPSAAYGYQQPGYHHGHHRWTFGQRVRLFFGLAPTPAFKYRSEKNTWGFMGYSRRQRYVDPRTGGEVDREGRPIIRV</sequence>
<accession>A0A8H5BYJ5</accession>
<feature type="region of interest" description="Disordered" evidence="1">
    <location>
        <begin position="53"/>
        <end position="78"/>
    </location>
</feature>
<evidence type="ECO:0000256" key="1">
    <source>
        <dbReference type="SAM" id="MobiDB-lite"/>
    </source>
</evidence>
<feature type="compositionally biased region" description="Basic residues" evidence="1">
    <location>
        <begin position="61"/>
        <end position="72"/>
    </location>
</feature>
<protein>
    <submittedName>
        <fullName evidence="2">Uncharacterized protein</fullName>
    </submittedName>
</protein>
<dbReference type="OrthoDB" id="3269202at2759"/>
<organism evidence="2 3">
    <name type="scientific">Ephemerocybe angulata</name>
    <dbReference type="NCBI Taxonomy" id="980116"/>
    <lineage>
        <taxon>Eukaryota</taxon>
        <taxon>Fungi</taxon>
        <taxon>Dikarya</taxon>
        <taxon>Basidiomycota</taxon>
        <taxon>Agaricomycotina</taxon>
        <taxon>Agaricomycetes</taxon>
        <taxon>Agaricomycetidae</taxon>
        <taxon>Agaricales</taxon>
        <taxon>Agaricineae</taxon>
        <taxon>Psathyrellaceae</taxon>
        <taxon>Ephemerocybe</taxon>
    </lineage>
</organism>
<dbReference type="EMBL" id="JAACJK010000113">
    <property type="protein sequence ID" value="KAF5331683.1"/>
    <property type="molecule type" value="Genomic_DNA"/>
</dbReference>
<gene>
    <name evidence="2" type="ORF">D9611_007744</name>
</gene>
<comment type="caution">
    <text evidence="2">The sequence shown here is derived from an EMBL/GenBank/DDBJ whole genome shotgun (WGS) entry which is preliminary data.</text>
</comment>
<name>A0A8H5BYJ5_9AGAR</name>
<dbReference type="Proteomes" id="UP000541558">
    <property type="component" value="Unassembled WGS sequence"/>
</dbReference>
<evidence type="ECO:0000313" key="3">
    <source>
        <dbReference type="Proteomes" id="UP000541558"/>
    </source>
</evidence>
<reference evidence="2 3" key="1">
    <citation type="journal article" date="2020" name="ISME J.">
        <title>Uncovering the hidden diversity of litter-decomposition mechanisms in mushroom-forming fungi.</title>
        <authorList>
            <person name="Floudas D."/>
            <person name="Bentzer J."/>
            <person name="Ahren D."/>
            <person name="Johansson T."/>
            <person name="Persson P."/>
            <person name="Tunlid A."/>
        </authorList>
    </citation>
    <scope>NUCLEOTIDE SEQUENCE [LARGE SCALE GENOMIC DNA]</scope>
    <source>
        <strain evidence="2 3">CBS 175.51</strain>
    </source>
</reference>